<gene>
    <name evidence="2" type="ORF">GIX10_06620</name>
</gene>
<accession>A0A6L6GEL6</accession>
<evidence type="ECO:0000313" key="3">
    <source>
        <dbReference type="Proteomes" id="UP000473854"/>
    </source>
</evidence>
<comment type="caution">
    <text evidence="2">The sequence shown here is derived from an EMBL/GenBank/DDBJ whole genome shotgun (WGS) entry which is preliminary data.</text>
</comment>
<feature type="transmembrane region" description="Helical" evidence="1">
    <location>
        <begin position="197"/>
        <end position="213"/>
    </location>
</feature>
<dbReference type="AlphaFoldDB" id="A0A6L6GEL6"/>
<keyword evidence="1" id="KW-1133">Transmembrane helix</keyword>
<dbReference type="Proteomes" id="UP000473854">
    <property type="component" value="Unassembled WGS sequence"/>
</dbReference>
<keyword evidence="1" id="KW-0472">Membrane</keyword>
<proteinExistence type="predicted"/>
<feature type="transmembrane region" description="Helical" evidence="1">
    <location>
        <begin position="44"/>
        <end position="61"/>
    </location>
</feature>
<name>A0A6L6GEL6_9GAMM</name>
<evidence type="ECO:0000313" key="2">
    <source>
        <dbReference type="EMBL" id="MTD11112.1"/>
    </source>
</evidence>
<keyword evidence="1" id="KW-0812">Transmembrane</keyword>
<organism evidence="2 3">
    <name type="scientific">Acinetobacter faecalis</name>
    <dbReference type="NCBI Taxonomy" id="2665161"/>
    <lineage>
        <taxon>Bacteria</taxon>
        <taxon>Pseudomonadati</taxon>
        <taxon>Pseudomonadota</taxon>
        <taxon>Gammaproteobacteria</taxon>
        <taxon>Moraxellales</taxon>
        <taxon>Moraxellaceae</taxon>
        <taxon>Acinetobacter</taxon>
    </lineage>
</organism>
<dbReference type="EMBL" id="WLYL01000016">
    <property type="protein sequence ID" value="MTD11112.1"/>
    <property type="molecule type" value="Genomic_DNA"/>
</dbReference>
<evidence type="ECO:0000256" key="1">
    <source>
        <dbReference type="SAM" id="Phobius"/>
    </source>
</evidence>
<feature type="transmembrane region" description="Helical" evidence="1">
    <location>
        <begin position="5"/>
        <end position="24"/>
    </location>
</feature>
<feature type="transmembrane region" description="Helical" evidence="1">
    <location>
        <begin position="147"/>
        <end position="165"/>
    </location>
</feature>
<sequence>MSVNLLRVIGISLLLIFIYIGISLHTAFTAPLVVTEYLFSEQGAYEVFSPLLWFVLAFLCLVKLKLQFSTRILTALAALMLGLREMDLHKSLFEMSFIKTNFYKSPDIALTDKLLGFTLLMVMIYVLVALAKRFYKVLRNIKQDLDISYIYVVFTIGIAALSKVLDRMTSQLNELFDIQLIRSTQVAIMTAEESFEMLLPVLLIVAVLSYRNFKFEK</sequence>
<reference evidence="2 3" key="1">
    <citation type="submission" date="2019-11" db="EMBL/GenBank/DDBJ databases">
        <authorList>
            <person name="An D."/>
        </authorList>
    </citation>
    <scope>NUCLEOTIDE SEQUENCE [LARGE SCALE GENOMIC DNA]</scope>
    <source>
        <strain evidence="2 3">YIM 103518</strain>
    </source>
</reference>
<protein>
    <submittedName>
        <fullName evidence="2">Uncharacterized protein</fullName>
    </submittedName>
</protein>
<feature type="transmembrane region" description="Helical" evidence="1">
    <location>
        <begin position="114"/>
        <end position="135"/>
    </location>
</feature>